<proteinExistence type="predicted"/>
<name>A0A7L9J1Q8_9MICO</name>
<dbReference type="Proteomes" id="UP000593998">
    <property type="component" value="Chromosome"/>
</dbReference>
<dbReference type="AlphaFoldDB" id="A0A7L9J1Q8"/>
<evidence type="ECO:0000313" key="2">
    <source>
        <dbReference type="Proteomes" id="UP000593998"/>
    </source>
</evidence>
<organism evidence="1 2">
    <name type="scientific">Janibacter indicus</name>
    <dbReference type="NCBI Taxonomy" id="857417"/>
    <lineage>
        <taxon>Bacteria</taxon>
        <taxon>Bacillati</taxon>
        <taxon>Actinomycetota</taxon>
        <taxon>Actinomycetes</taxon>
        <taxon>Micrococcales</taxon>
        <taxon>Intrasporangiaceae</taxon>
        <taxon>Janibacter</taxon>
    </lineage>
</organism>
<dbReference type="EMBL" id="CP062789">
    <property type="protein sequence ID" value="QOK23566.1"/>
    <property type="molecule type" value="Genomic_DNA"/>
</dbReference>
<protein>
    <submittedName>
        <fullName evidence="1">Nucleotidyltransferase family protein</fullName>
    </submittedName>
</protein>
<sequence>MSSIPLTLAEAVPLGTVLLQRLLDDAGIRSLVIKGPAFVELGVRKPKHSNDIDLLIHPDDRERVAGLLEASRWQSISHWFPPALDDVIYSVTYAHPSFPASVDVHHYYSGVFARADAFESMWAQRVSVDLAHAQVVTMPSAHALIFEALNKFKAAGVGQWDATARAVVDAAQWRDLEQVRRAAEELGATESAGALIAALGGPRATHTSPKFRRWAKEAGRFRSRIYFWRIVTRSPQSVPRVMWQQINLPEKHARWWAEAHGIRYRSRRQVLWLRLRGLATRRDAQTR</sequence>
<evidence type="ECO:0000313" key="1">
    <source>
        <dbReference type="EMBL" id="QOK23566.1"/>
    </source>
</evidence>
<dbReference type="Pfam" id="PF14907">
    <property type="entry name" value="NTP_transf_5"/>
    <property type="match status" value="1"/>
</dbReference>
<accession>A0A7L9J1Q8</accession>
<dbReference type="GO" id="GO:0016740">
    <property type="term" value="F:transferase activity"/>
    <property type="evidence" value="ECO:0007669"/>
    <property type="project" value="UniProtKB-KW"/>
</dbReference>
<gene>
    <name evidence="1" type="ORF">IGS73_03950</name>
</gene>
<keyword evidence="1" id="KW-0808">Transferase</keyword>
<dbReference type="InterPro" id="IPR039498">
    <property type="entry name" value="NTP_transf_5"/>
</dbReference>
<dbReference type="RefSeq" id="WP_192911582.1">
    <property type="nucleotide sequence ID" value="NZ_CP062789.1"/>
</dbReference>
<reference evidence="1 2" key="1">
    <citation type="submission" date="2020-10" db="EMBL/GenBank/DDBJ databases">
        <title>Janibacter indicus TT2 genome sequence.</title>
        <authorList>
            <person name="Lee K."/>
            <person name="Ganzorig M."/>
        </authorList>
    </citation>
    <scope>NUCLEOTIDE SEQUENCE [LARGE SCALE GENOMIC DNA]</scope>
    <source>
        <strain evidence="1 2">TT2</strain>
    </source>
</reference>